<feature type="transmembrane region" description="Helical" evidence="14">
    <location>
        <begin position="99"/>
        <end position="117"/>
    </location>
</feature>
<keyword evidence="8 14" id="KW-1133">Transmembrane helix</keyword>
<evidence type="ECO:0000256" key="5">
    <source>
        <dbReference type="ARBA" id="ARBA00022475"/>
    </source>
</evidence>
<dbReference type="OrthoDB" id="9808289at2"/>
<keyword evidence="10 14" id="KW-0046">Antibiotic resistance</keyword>
<evidence type="ECO:0000256" key="7">
    <source>
        <dbReference type="ARBA" id="ARBA00022801"/>
    </source>
</evidence>
<evidence type="ECO:0000256" key="2">
    <source>
        <dbReference type="ARBA" id="ARBA00010621"/>
    </source>
</evidence>
<evidence type="ECO:0000313" key="15">
    <source>
        <dbReference type="EMBL" id="TCS86514.1"/>
    </source>
</evidence>
<evidence type="ECO:0000256" key="6">
    <source>
        <dbReference type="ARBA" id="ARBA00022692"/>
    </source>
</evidence>
<dbReference type="EMBL" id="SMAD01000007">
    <property type="protein sequence ID" value="TCS86514.1"/>
    <property type="molecule type" value="Genomic_DNA"/>
</dbReference>
<feature type="transmembrane region" description="Helical" evidence="14">
    <location>
        <begin position="205"/>
        <end position="229"/>
    </location>
</feature>
<evidence type="ECO:0000313" key="16">
    <source>
        <dbReference type="Proteomes" id="UP000295807"/>
    </source>
</evidence>
<comment type="similarity">
    <text evidence="2 14">Belongs to the UppP family.</text>
</comment>
<comment type="subcellular location">
    <subcellularLocation>
        <location evidence="1 14">Cell membrane</location>
        <topology evidence="1 14">Multi-pass membrane protein</topology>
    </subcellularLocation>
</comment>
<protein>
    <recommendedName>
        <fullName evidence="4 14">Undecaprenyl-diphosphatase</fullName>
        <ecNumber evidence="3 14">3.6.1.27</ecNumber>
    </recommendedName>
    <alternativeName>
        <fullName evidence="12 14">Bacitracin resistance protein</fullName>
    </alternativeName>
    <alternativeName>
        <fullName evidence="11 14">Undecaprenyl pyrophosphate phosphatase</fullName>
    </alternativeName>
</protein>
<organism evidence="15 16">
    <name type="scientific">Anseongella ginsenosidimutans</name>
    <dbReference type="NCBI Taxonomy" id="496056"/>
    <lineage>
        <taxon>Bacteria</taxon>
        <taxon>Pseudomonadati</taxon>
        <taxon>Bacteroidota</taxon>
        <taxon>Sphingobacteriia</taxon>
        <taxon>Sphingobacteriales</taxon>
        <taxon>Sphingobacteriaceae</taxon>
        <taxon>Anseongella</taxon>
    </lineage>
</organism>
<evidence type="ECO:0000256" key="1">
    <source>
        <dbReference type="ARBA" id="ARBA00004651"/>
    </source>
</evidence>
<reference evidence="15 16" key="1">
    <citation type="submission" date="2019-03" db="EMBL/GenBank/DDBJ databases">
        <title>Genomic Encyclopedia of Type Strains, Phase IV (KMG-IV): sequencing the most valuable type-strain genomes for metagenomic binning, comparative biology and taxonomic classification.</title>
        <authorList>
            <person name="Goeker M."/>
        </authorList>
    </citation>
    <scope>NUCLEOTIDE SEQUENCE [LARGE SCALE GENOMIC DNA]</scope>
    <source>
        <strain evidence="15 16">DSM 21100</strain>
    </source>
</reference>
<dbReference type="GO" id="GO:0005886">
    <property type="term" value="C:plasma membrane"/>
    <property type="evidence" value="ECO:0007669"/>
    <property type="project" value="UniProtKB-SubCell"/>
</dbReference>
<keyword evidence="14" id="KW-0133">Cell shape</keyword>
<gene>
    <name evidence="14" type="primary">uppP</name>
    <name evidence="15" type="ORF">EDD80_10747</name>
</gene>
<evidence type="ECO:0000256" key="12">
    <source>
        <dbReference type="ARBA" id="ARBA00032932"/>
    </source>
</evidence>
<comment type="caution">
    <text evidence="15">The sequence shown here is derived from an EMBL/GenBank/DDBJ whole genome shotgun (WGS) entry which is preliminary data.</text>
</comment>
<sequence length="264" mass="29167">MTIFQAIILAIIEGLTEFLPVSSTGHMIIGSSLMGIATLEFTKVFTVAIQFGTILSVVALYWKRFFQSFEFYGKLLIGVIPAAVIGLLLSDWIDLMLENVVIVAVMLLLGGIVFLLLDKWFERSENNPDKTLTYGNAFRIGLFQCIAMIPGVSRSASTIIGGLVQKLNKKQAAEFSFFLAVPTMFAATCKKLYDFHELGFEFTGDYLLLLLIGNVVGFVVAILAIKSFISYLTRHGFKLFGYYRIAVGLLILGLYLAGVDLQIV</sequence>
<feature type="transmembrane region" description="Helical" evidence="14">
    <location>
        <begin position="41"/>
        <end position="62"/>
    </location>
</feature>
<proteinExistence type="inferred from homology"/>
<comment type="function">
    <text evidence="14">Catalyzes the dephosphorylation of undecaprenyl diphosphate (UPP). Confers resistance to bacitracin.</text>
</comment>
<dbReference type="GO" id="GO:0009252">
    <property type="term" value="P:peptidoglycan biosynthetic process"/>
    <property type="evidence" value="ECO:0007669"/>
    <property type="project" value="UniProtKB-KW"/>
</dbReference>
<comment type="catalytic activity">
    <reaction evidence="13 14">
        <text>di-trans,octa-cis-undecaprenyl diphosphate + H2O = di-trans,octa-cis-undecaprenyl phosphate + phosphate + H(+)</text>
        <dbReference type="Rhea" id="RHEA:28094"/>
        <dbReference type="ChEBI" id="CHEBI:15377"/>
        <dbReference type="ChEBI" id="CHEBI:15378"/>
        <dbReference type="ChEBI" id="CHEBI:43474"/>
        <dbReference type="ChEBI" id="CHEBI:58405"/>
        <dbReference type="ChEBI" id="CHEBI:60392"/>
        <dbReference type="EC" id="3.6.1.27"/>
    </reaction>
</comment>
<keyword evidence="16" id="KW-1185">Reference proteome</keyword>
<dbReference type="Proteomes" id="UP000295807">
    <property type="component" value="Unassembled WGS sequence"/>
</dbReference>
<evidence type="ECO:0000256" key="11">
    <source>
        <dbReference type="ARBA" id="ARBA00032707"/>
    </source>
</evidence>
<keyword evidence="6 14" id="KW-0812">Transmembrane</keyword>
<name>A0A4R3KPY2_9SPHI</name>
<accession>A0A4R3KPY2</accession>
<comment type="miscellaneous">
    <text evidence="14">Bacitracin is thought to be involved in the inhibition of peptidoglycan synthesis by sequestering undecaprenyl diphosphate, thereby reducing the pool of lipid carrier available.</text>
</comment>
<evidence type="ECO:0000256" key="13">
    <source>
        <dbReference type="ARBA" id="ARBA00047594"/>
    </source>
</evidence>
<dbReference type="Pfam" id="PF02673">
    <property type="entry name" value="BacA"/>
    <property type="match status" value="1"/>
</dbReference>
<keyword evidence="7 14" id="KW-0378">Hydrolase</keyword>
<dbReference type="RefSeq" id="WP_132129528.1">
    <property type="nucleotide sequence ID" value="NZ_CP042432.1"/>
</dbReference>
<evidence type="ECO:0000256" key="8">
    <source>
        <dbReference type="ARBA" id="ARBA00022989"/>
    </source>
</evidence>
<evidence type="ECO:0000256" key="10">
    <source>
        <dbReference type="ARBA" id="ARBA00023251"/>
    </source>
</evidence>
<keyword evidence="5 14" id="KW-1003">Cell membrane</keyword>
<dbReference type="PANTHER" id="PTHR30622:SF3">
    <property type="entry name" value="UNDECAPRENYL-DIPHOSPHATASE"/>
    <property type="match status" value="1"/>
</dbReference>
<keyword evidence="14" id="KW-0961">Cell wall biogenesis/degradation</keyword>
<dbReference type="GO" id="GO:0008360">
    <property type="term" value="P:regulation of cell shape"/>
    <property type="evidence" value="ECO:0007669"/>
    <property type="project" value="UniProtKB-KW"/>
</dbReference>
<evidence type="ECO:0000256" key="14">
    <source>
        <dbReference type="HAMAP-Rule" id="MF_01006"/>
    </source>
</evidence>
<dbReference type="GO" id="GO:0050380">
    <property type="term" value="F:undecaprenyl-diphosphatase activity"/>
    <property type="evidence" value="ECO:0007669"/>
    <property type="project" value="UniProtKB-UniRule"/>
</dbReference>
<evidence type="ECO:0000256" key="4">
    <source>
        <dbReference type="ARBA" id="ARBA00021581"/>
    </source>
</evidence>
<dbReference type="HAMAP" id="MF_01006">
    <property type="entry name" value="Undec_diphosphatase"/>
    <property type="match status" value="1"/>
</dbReference>
<feature type="transmembrane region" description="Helical" evidence="14">
    <location>
        <begin position="74"/>
        <end position="93"/>
    </location>
</feature>
<keyword evidence="14" id="KW-0573">Peptidoglycan synthesis</keyword>
<dbReference type="GO" id="GO:0071555">
    <property type="term" value="P:cell wall organization"/>
    <property type="evidence" value="ECO:0007669"/>
    <property type="project" value="UniProtKB-KW"/>
</dbReference>
<feature type="transmembrane region" description="Helical" evidence="14">
    <location>
        <begin position="241"/>
        <end position="258"/>
    </location>
</feature>
<evidence type="ECO:0000256" key="3">
    <source>
        <dbReference type="ARBA" id="ARBA00012374"/>
    </source>
</evidence>
<dbReference type="GO" id="GO:0046677">
    <property type="term" value="P:response to antibiotic"/>
    <property type="evidence" value="ECO:0007669"/>
    <property type="project" value="UniProtKB-UniRule"/>
</dbReference>
<dbReference type="AlphaFoldDB" id="A0A4R3KPY2"/>
<feature type="transmembrane region" description="Helical" evidence="14">
    <location>
        <begin position="7"/>
        <end position="29"/>
    </location>
</feature>
<dbReference type="InterPro" id="IPR003824">
    <property type="entry name" value="UppP"/>
</dbReference>
<dbReference type="PANTHER" id="PTHR30622">
    <property type="entry name" value="UNDECAPRENYL-DIPHOSPHATASE"/>
    <property type="match status" value="1"/>
</dbReference>
<evidence type="ECO:0000256" key="9">
    <source>
        <dbReference type="ARBA" id="ARBA00023136"/>
    </source>
</evidence>
<keyword evidence="9 14" id="KW-0472">Membrane</keyword>
<dbReference type="EC" id="3.6.1.27" evidence="3 14"/>